<organism evidence="2 3">
    <name type="scientific">Stachybotrys elegans</name>
    <dbReference type="NCBI Taxonomy" id="80388"/>
    <lineage>
        <taxon>Eukaryota</taxon>
        <taxon>Fungi</taxon>
        <taxon>Dikarya</taxon>
        <taxon>Ascomycota</taxon>
        <taxon>Pezizomycotina</taxon>
        <taxon>Sordariomycetes</taxon>
        <taxon>Hypocreomycetidae</taxon>
        <taxon>Hypocreales</taxon>
        <taxon>Stachybotryaceae</taxon>
        <taxon>Stachybotrys</taxon>
    </lineage>
</organism>
<evidence type="ECO:0000313" key="2">
    <source>
        <dbReference type="EMBL" id="KAH7303778.1"/>
    </source>
</evidence>
<keyword evidence="3" id="KW-1185">Reference proteome</keyword>
<feature type="region of interest" description="Disordered" evidence="1">
    <location>
        <begin position="1"/>
        <end position="20"/>
    </location>
</feature>
<dbReference type="Proteomes" id="UP000813444">
    <property type="component" value="Unassembled WGS sequence"/>
</dbReference>
<evidence type="ECO:0000313" key="3">
    <source>
        <dbReference type="Proteomes" id="UP000813444"/>
    </source>
</evidence>
<name>A0A8K0SGL6_9HYPO</name>
<reference evidence="2" key="1">
    <citation type="journal article" date="2021" name="Nat. Commun.">
        <title>Genetic determinants of endophytism in the Arabidopsis root mycobiome.</title>
        <authorList>
            <person name="Mesny F."/>
            <person name="Miyauchi S."/>
            <person name="Thiergart T."/>
            <person name="Pickel B."/>
            <person name="Atanasova L."/>
            <person name="Karlsson M."/>
            <person name="Huettel B."/>
            <person name="Barry K.W."/>
            <person name="Haridas S."/>
            <person name="Chen C."/>
            <person name="Bauer D."/>
            <person name="Andreopoulos W."/>
            <person name="Pangilinan J."/>
            <person name="LaButti K."/>
            <person name="Riley R."/>
            <person name="Lipzen A."/>
            <person name="Clum A."/>
            <person name="Drula E."/>
            <person name="Henrissat B."/>
            <person name="Kohler A."/>
            <person name="Grigoriev I.V."/>
            <person name="Martin F.M."/>
            <person name="Hacquard S."/>
        </authorList>
    </citation>
    <scope>NUCLEOTIDE SEQUENCE</scope>
    <source>
        <strain evidence="2">MPI-CAGE-CH-0235</strain>
    </source>
</reference>
<sequence>MMEPDTPSPFDTPRSTPQRTPTLSAFALFRREAQIRRTVAQQLDELSIEAIPVTDDIQSLPRINVKGRWYILEEWTHRKGGRPRTTWIKDHEVFLLELSPGGATKPAQWLCRACDNAGNPQLFQVTASTSAISHLRDTGSSGATPRPAMSPMITTLYSNFRWQPQSALGSSQ</sequence>
<gene>
    <name evidence="2" type="ORF">B0I35DRAFT_383644</name>
</gene>
<protein>
    <submittedName>
        <fullName evidence="2">Uncharacterized protein</fullName>
    </submittedName>
</protein>
<comment type="caution">
    <text evidence="2">The sequence shown here is derived from an EMBL/GenBank/DDBJ whole genome shotgun (WGS) entry which is preliminary data.</text>
</comment>
<dbReference type="OrthoDB" id="5062167at2759"/>
<dbReference type="EMBL" id="JAGPNK010000029">
    <property type="protein sequence ID" value="KAH7303778.1"/>
    <property type="molecule type" value="Genomic_DNA"/>
</dbReference>
<accession>A0A8K0SGL6</accession>
<dbReference type="AlphaFoldDB" id="A0A8K0SGL6"/>
<evidence type="ECO:0000256" key="1">
    <source>
        <dbReference type="SAM" id="MobiDB-lite"/>
    </source>
</evidence>
<proteinExistence type="predicted"/>